<protein>
    <recommendedName>
        <fullName evidence="3">SGNH/GDSL hydrolase family protein</fullName>
    </recommendedName>
</protein>
<dbReference type="SUPFAM" id="SSF52266">
    <property type="entry name" value="SGNH hydrolase"/>
    <property type="match status" value="1"/>
</dbReference>
<comment type="caution">
    <text evidence="1">The sequence shown here is derived from an EMBL/GenBank/DDBJ whole genome shotgun (WGS) entry which is preliminary data.</text>
</comment>
<proteinExistence type="predicted"/>
<evidence type="ECO:0000313" key="2">
    <source>
        <dbReference type="Proteomes" id="UP001589774"/>
    </source>
</evidence>
<dbReference type="EMBL" id="JBHLWO010000001">
    <property type="protein sequence ID" value="MFC0318136.1"/>
    <property type="molecule type" value="Genomic_DNA"/>
</dbReference>
<organism evidence="1 2">
    <name type="scientific">Olivibacter oleidegradans</name>
    <dbReference type="NCBI Taxonomy" id="760123"/>
    <lineage>
        <taxon>Bacteria</taxon>
        <taxon>Pseudomonadati</taxon>
        <taxon>Bacteroidota</taxon>
        <taxon>Sphingobacteriia</taxon>
        <taxon>Sphingobacteriales</taxon>
        <taxon>Sphingobacteriaceae</taxon>
        <taxon>Olivibacter</taxon>
    </lineage>
</organism>
<name>A0ABV6HGY3_9SPHI</name>
<sequence length="324" mass="37072">MKKFFISLIAFAGVACIICCLGIIAFGRFVPFSVRSNLPYVLGGVGYSYTRFNEAKEIDRNVDVLVVGSSHAYRGYDPRIFEQYDWKLFNLGSSAQTPVQTAYLFDKYIAKFRPKLVVIDVYPVLFKSDGIESVIDLVSNGELDEELVRLSVAQNNISVYNTLFYRAFADAFGFNKGFVEKNPSSTGDLYVSGGYVESKGRFKGKKEFKATSYSFLPNQVDAFEHIIAKMRQRNIPYIILQSPIPQAKYARVTNNAYADAFFSKYGFYRNANEVLKLPDSCFLDESHLNQWGVNRYNEYVVNLIEEKGYLNVKKREYRFASKYE</sequence>
<gene>
    <name evidence="1" type="ORF">ACFFI0_07435</name>
</gene>
<keyword evidence="2" id="KW-1185">Reference proteome</keyword>
<dbReference type="Proteomes" id="UP001589774">
    <property type="component" value="Unassembled WGS sequence"/>
</dbReference>
<evidence type="ECO:0008006" key="3">
    <source>
        <dbReference type="Google" id="ProtNLM"/>
    </source>
</evidence>
<accession>A0ABV6HGY3</accession>
<reference evidence="1 2" key="1">
    <citation type="submission" date="2024-09" db="EMBL/GenBank/DDBJ databases">
        <authorList>
            <person name="Sun Q."/>
            <person name="Mori K."/>
        </authorList>
    </citation>
    <scope>NUCLEOTIDE SEQUENCE [LARGE SCALE GENOMIC DNA]</scope>
    <source>
        <strain evidence="1 2">CCM 7765</strain>
    </source>
</reference>
<dbReference type="PROSITE" id="PS51257">
    <property type="entry name" value="PROKAR_LIPOPROTEIN"/>
    <property type="match status" value="1"/>
</dbReference>
<dbReference type="RefSeq" id="WP_130856220.1">
    <property type="nucleotide sequence ID" value="NZ_JBHLWO010000001.1"/>
</dbReference>
<evidence type="ECO:0000313" key="1">
    <source>
        <dbReference type="EMBL" id="MFC0318136.1"/>
    </source>
</evidence>